<name>A6FXJ4_9BACT</name>
<dbReference type="AlphaFoldDB" id="A6FXJ4"/>
<gene>
    <name evidence="2" type="ORF">PPSIR1_21734</name>
</gene>
<organism evidence="2 3">
    <name type="scientific">Plesiocystis pacifica SIR-1</name>
    <dbReference type="NCBI Taxonomy" id="391625"/>
    <lineage>
        <taxon>Bacteria</taxon>
        <taxon>Pseudomonadati</taxon>
        <taxon>Myxococcota</taxon>
        <taxon>Polyangia</taxon>
        <taxon>Nannocystales</taxon>
        <taxon>Nannocystaceae</taxon>
        <taxon>Plesiocystis</taxon>
    </lineage>
</organism>
<comment type="caution">
    <text evidence="2">The sequence shown here is derived from an EMBL/GenBank/DDBJ whole genome shotgun (WGS) entry which is preliminary data.</text>
</comment>
<evidence type="ECO:0000313" key="3">
    <source>
        <dbReference type="Proteomes" id="UP000005801"/>
    </source>
</evidence>
<evidence type="ECO:0000256" key="1">
    <source>
        <dbReference type="SAM" id="Phobius"/>
    </source>
</evidence>
<sequence>MHARFHLLWKAMLVTLGCAAGLAVLVRDWRPSLSRTLVAWAPAAVWACHVAAHLIMLWAGGPNPLPHHEALVVGIAGADFGVFGTFMLGVIGALLDGRDARVELRRGGLRR</sequence>
<proteinExistence type="predicted"/>
<keyword evidence="1" id="KW-0472">Membrane</keyword>
<feature type="transmembrane region" description="Helical" evidence="1">
    <location>
        <begin position="6"/>
        <end position="25"/>
    </location>
</feature>
<dbReference type="EMBL" id="ABCS01000002">
    <property type="protein sequence ID" value="EDM81582.1"/>
    <property type="molecule type" value="Genomic_DNA"/>
</dbReference>
<protein>
    <submittedName>
        <fullName evidence="2">Uncharacterized protein</fullName>
    </submittedName>
</protein>
<reference evidence="2 3" key="1">
    <citation type="submission" date="2007-06" db="EMBL/GenBank/DDBJ databases">
        <authorList>
            <person name="Shimkets L."/>
            <person name="Ferriera S."/>
            <person name="Johnson J."/>
            <person name="Kravitz S."/>
            <person name="Beeson K."/>
            <person name="Sutton G."/>
            <person name="Rogers Y.-H."/>
            <person name="Friedman R."/>
            <person name="Frazier M."/>
            <person name="Venter J.C."/>
        </authorList>
    </citation>
    <scope>NUCLEOTIDE SEQUENCE [LARGE SCALE GENOMIC DNA]</scope>
    <source>
        <strain evidence="2 3">SIR-1</strain>
    </source>
</reference>
<dbReference type="Proteomes" id="UP000005801">
    <property type="component" value="Unassembled WGS sequence"/>
</dbReference>
<accession>A6FXJ4</accession>
<dbReference type="STRING" id="391625.PPSIR1_21734"/>
<evidence type="ECO:0000313" key="2">
    <source>
        <dbReference type="EMBL" id="EDM81582.1"/>
    </source>
</evidence>
<feature type="transmembrane region" description="Helical" evidence="1">
    <location>
        <begin position="37"/>
        <end position="59"/>
    </location>
</feature>
<keyword evidence="1" id="KW-0812">Transmembrane</keyword>
<keyword evidence="1" id="KW-1133">Transmembrane helix</keyword>
<keyword evidence="3" id="KW-1185">Reference proteome</keyword>
<feature type="transmembrane region" description="Helical" evidence="1">
    <location>
        <begin position="71"/>
        <end position="95"/>
    </location>
</feature>